<sequence length="195" mass="21598">MNRSFAPSSLRSPFALCSNRAPLPPPDLIISAHGHSRNPQSRVRDVHGRQHCPCYIPRYVSHRHTGRGARTRTRTWKRTRLVHVDDANPDDNNSSCSTSARTVTNTPCRIPHSALGTYGHTSNQSLPVRITPDDPALPESTSHFLPTPTPSSPVTHFNRTFGFPSVSRQPNQNTSRTPVAVLIREPSVLWAPLPP</sequence>
<keyword evidence="2" id="KW-1185">Reference proteome</keyword>
<gene>
    <name evidence="1" type="ORF">BDY21DRAFT_28022</name>
</gene>
<evidence type="ECO:0000313" key="2">
    <source>
        <dbReference type="Proteomes" id="UP000799766"/>
    </source>
</evidence>
<evidence type="ECO:0000313" key="1">
    <source>
        <dbReference type="EMBL" id="KAF2457533.1"/>
    </source>
</evidence>
<protein>
    <submittedName>
        <fullName evidence="1">Uncharacterized protein</fullName>
    </submittedName>
</protein>
<reference evidence="1" key="1">
    <citation type="journal article" date="2020" name="Stud. Mycol.">
        <title>101 Dothideomycetes genomes: a test case for predicting lifestyles and emergence of pathogens.</title>
        <authorList>
            <person name="Haridas S."/>
            <person name="Albert R."/>
            <person name="Binder M."/>
            <person name="Bloem J."/>
            <person name="Labutti K."/>
            <person name="Salamov A."/>
            <person name="Andreopoulos B."/>
            <person name="Baker S."/>
            <person name="Barry K."/>
            <person name="Bills G."/>
            <person name="Bluhm B."/>
            <person name="Cannon C."/>
            <person name="Castanera R."/>
            <person name="Culley D."/>
            <person name="Daum C."/>
            <person name="Ezra D."/>
            <person name="Gonzalez J."/>
            <person name="Henrissat B."/>
            <person name="Kuo A."/>
            <person name="Liang C."/>
            <person name="Lipzen A."/>
            <person name="Lutzoni F."/>
            <person name="Magnuson J."/>
            <person name="Mondo S."/>
            <person name="Nolan M."/>
            <person name="Ohm R."/>
            <person name="Pangilinan J."/>
            <person name="Park H.-J."/>
            <person name="Ramirez L."/>
            <person name="Alfaro M."/>
            <person name="Sun H."/>
            <person name="Tritt A."/>
            <person name="Yoshinaga Y."/>
            <person name="Zwiers L.-H."/>
            <person name="Turgeon B."/>
            <person name="Goodwin S."/>
            <person name="Spatafora J."/>
            <person name="Crous P."/>
            <person name="Grigoriev I."/>
        </authorList>
    </citation>
    <scope>NUCLEOTIDE SEQUENCE</scope>
    <source>
        <strain evidence="1">ATCC 16933</strain>
    </source>
</reference>
<dbReference type="AlphaFoldDB" id="A0A6A6P260"/>
<organism evidence="1 2">
    <name type="scientific">Lineolata rhizophorae</name>
    <dbReference type="NCBI Taxonomy" id="578093"/>
    <lineage>
        <taxon>Eukaryota</taxon>
        <taxon>Fungi</taxon>
        <taxon>Dikarya</taxon>
        <taxon>Ascomycota</taxon>
        <taxon>Pezizomycotina</taxon>
        <taxon>Dothideomycetes</taxon>
        <taxon>Dothideomycetes incertae sedis</taxon>
        <taxon>Lineolatales</taxon>
        <taxon>Lineolataceae</taxon>
        <taxon>Lineolata</taxon>
    </lineage>
</organism>
<dbReference type="Proteomes" id="UP000799766">
    <property type="component" value="Unassembled WGS sequence"/>
</dbReference>
<proteinExistence type="predicted"/>
<name>A0A6A6P260_9PEZI</name>
<dbReference type="EMBL" id="MU001680">
    <property type="protein sequence ID" value="KAF2457533.1"/>
    <property type="molecule type" value="Genomic_DNA"/>
</dbReference>
<accession>A0A6A6P260</accession>